<keyword evidence="4 8" id="KW-1133">Transmembrane helix</keyword>
<evidence type="ECO:0000256" key="6">
    <source>
        <dbReference type="ARBA" id="ARBA00023136"/>
    </source>
</evidence>
<accession>A0ABY9CWM0</accession>
<feature type="repeat" description="ANK" evidence="7">
    <location>
        <begin position="104"/>
        <end position="126"/>
    </location>
</feature>
<dbReference type="PROSITE" id="PS50297">
    <property type="entry name" value="ANK_REP_REGION"/>
    <property type="match status" value="1"/>
</dbReference>
<evidence type="ECO:0000259" key="9">
    <source>
        <dbReference type="Pfam" id="PF13962"/>
    </source>
</evidence>
<protein>
    <recommendedName>
        <fullName evidence="9">PGG domain-containing protein</fullName>
    </recommendedName>
</protein>
<dbReference type="InterPro" id="IPR036770">
    <property type="entry name" value="Ankyrin_rpt-contain_sf"/>
</dbReference>
<dbReference type="PROSITE" id="PS50088">
    <property type="entry name" value="ANK_REPEAT"/>
    <property type="match status" value="2"/>
</dbReference>
<evidence type="ECO:0000256" key="2">
    <source>
        <dbReference type="ARBA" id="ARBA00022692"/>
    </source>
</evidence>
<proteinExistence type="predicted"/>
<dbReference type="PANTHER" id="PTHR24186:SF37">
    <property type="entry name" value="PGG DOMAIN-CONTAINING PROTEIN"/>
    <property type="match status" value="1"/>
</dbReference>
<dbReference type="PANTHER" id="PTHR24186">
    <property type="entry name" value="PROTEIN PHOSPHATASE 1 REGULATORY SUBUNIT"/>
    <property type="match status" value="1"/>
</dbReference>
<dbReference type="Pfam" id="PF12796">
    <property type="entry name" value="Ank_2"/>
    <property type="match status" value="2"/>
</dbReference>
<evidence type="ECO:0000256" key="1">
    <source>
        <dbReference type="ARBA" id="ARBA00004141"/>
    </source>
</evidence>
<name>A0ABY9CWM0_VITVI</name>
<dbReference type="Proteomes" id="UP001227230">
    <property type="component" value="Chromosome 12"/>
</dbReference>
<dbReference type="Pfam" id="PF13962">
    <property type="entry name" value="PGG"/>
    <property type="match status" value="1"/>
</dbReference>
<keyword evidence="2 8" id="KW-0812">Transmembrane</keyword>
<dbReference type="Gene3D" id="1.25.40.20">
    <property type="entry name" value="Ankyrin repeat-containing domain"/>
    <property type="match status" value="2"/>
</dbReference>
<keyword evidence="6 8" id="KW-0472">Membrane</keyword>
<feature type="transmembrane region" description="Helical" evidence="8">
    <location>
        <begin position="390"/>
        <end position="409"/>
    </location>
</feature>
<gene>
    <name evidence="10" type="ORF">VitviT2T_017948</name>
</gene>
<feature type="domain" description="PGG" evidence="9">
    <location>
        <begin position="309"/>
        <end position="410"/>
    </location>
</feature>
<dbReference type="SMART" id="SM00248">
    <property type="entry name" value="ANK"/>
    <property type="match status" value="5"/>
</dbReference>
<evidence type="ECO:0000256" key="8">
    <source>
        <dbReference type="SAM" id="Phobius"/>
    </source>
</evidence>
<evidence type="ECO:0000256" key="7">
    <source>
        <dbReference type="PROSITE-ProRule" id="PRU00023"/>
    </source>
</evidence>
<dbReference type="InterPro" id="IPR026961">
    <property type="entry name" value="PGG_dom"/>
</dbReference>
<evidence type="ECO:0000256" key="4">
    <source>
        <dbReference type="ARBA" id="ARBA00022989"/>
    </source>
</evidence>
<evidence type="ECO:0000313" key="11">
    <source>
        <dbReference type="Proteomes" id="UP001227230"/>
    </source>
</evidence>
<dbReference type="EMBL" id="CP126659">
    <property type="protein sequence ID" value="WJZ99509.1"/>
    <property type="molecule type" value="Genomic_DNA"/>
</dbReference>
<evidence type="ECO:0000256" key="5">
    <source>
        <dbReference type="ARBA" id="ARBA00023043"/>
    </source>
</evidence>
<keyword evidence="11" id="KW-1185">Reference proteome</keyword>
<feature type="transmembrane region" description="Helical" evidence="8">
    <location>
        <begin position="415"/>
        <end position="435"/>
    </location>
</feature>
<sequence length="462" mass="50434">MDPRLFEAACRGDTDELQKFLEEDRFMLERCLLAPYSETVLHVASMAGQAGFAKEVLRLKPEISSSLNKDGFAAIHLASANGFVDIVRELLMVKHELGHLRCSDSRTPLHLAAITGRTEVIRELLRICPASIEDVTVGGETAVHLAVKNNQLKALKALVESFKHSNIQDLLNAKDEDGNTVLHLATARKQGLTMKLLLGDGDMAAAAVDVNLTNKSGFTVLDLLDVVQQIVNEPGDYILRDLLLRSGALRASELIKSSSAATPQVHQNSSITEPPQIQNQQNVFVMETSFLNPSQLWKMSVKELEQSSEGTKNALMVVVVLIATVTYQAILQPPGGFDAQGWNITPFQGPALMIKSLALFIPFTILNSVGFFTSVAVIILLINRFPLKKLLRLAVCSMAATYACGFLYLAPAAFIVSLVVPMTMAVVLTADPVGFRTHLTKMMARFRVGSRGVSRNETHVEA</sequence>
<evidence type="ECO:0000313" key="10">
    <source>
        <dbReference type="EMBL" id="WJZ99509.1"/>
    </source>
</evidence>
<dbReference type="SUPFAM" id="SSF48403">
    <property type="entry name" value="Ankyrin repeat"/>
    <property type="match status" value="1"/>
</dbReference>
<keyword evidence="3" id="KW-0677">Repeat</keyword>
<keyword evidence="5 7" id="KW-0040">ANK repeat</keyword>
<feature type="repeat" description="ANK" evidence="7">
    <location>
        <begin position="138"/>
        <end position="170"/>
    </location>
</feature>
<reference evidence="10 11" key="1">
    <citation type="journal article" date="2023" name="Hortic Res">
        <title>The complete reference genome for grapevine (Vitis vinifera L.) genetics and breeding.</title>
        <authorList>
            <person name="Shi X."/>
            <person name="Cao S."/>
            <person name="Wang X."/>
            <person name="Huang S."/>
            <person name="Wang Y."/>
            <person name="Liu Z."/>
            <person name="Liu W."/>
            <person name="Leng X."/>
            <person name="Peng Y."/>
            <person name="Wang N."/>
            <person name="Wang Y."/>
            <person name="Ma Z."/>
            <person name="Xu X."/>
            <person name="Zhang F."/>
            <person name="Xue H."/>
            <person name="Zhong H."/>
            <person name="Wang Y."/>
            <person name="Zhang K."/>
            <person name="Velt A."/>
            <person name="Avia K."/>
            <person name="Holtgrawe D."/>
            <person name="Grimplet J."/>
            <person name="Matus J.T."/>
            <person name="Ware D."/>
            <person name="Wu X."/>
            <person name="Wang H."/>
            <person name="Liu C."/>
            <person name="Fang Y."/>
            <person name="Rustenholz C."/>
            <person name="Cheng Z."/>
            <person name="Xiao H."/>
            <person name="Zhou Y."/>
        </authorList>
    </citation>
    <scope>NUCLEOTIDE SEQUENCE [LARGE SCALE GENOMIC DNA]</scope>
    <source>
        <strain evidence="11">cv. Pinot noir / PN40024</strain>
        <tissue evidence="10">Leaf</tissue>
    </source>
</reference>
<dbReference type="InterPro" id="IPR002110">
    <property type="entry name" value="Ankyrin_rpt"/>
</dbReference>
<organism evidence="10 11">
    <name type="scientific">Vitis vinifera</name>
    <name type="common">Grape</name>
    <dbReference type="NCBI Taxonomy" id="29760"/>
    <lineage>
        <taxon>Eukaryota</taxon>
        <taxon>Viridiplantae</taxon>
        <taxon>Streptophyta</taxon>
        <taxon>Embryophyta</taxon>
        <taxon>Tracheophyta</taxon>
        <taxon>Spermatophyta</taxon>
        <taxon>Magnoliopsida</taxon>
        <taxon>eudicotyledons</taxon>
        <taxon>Gunneridae</taxon>
        <taxon>Pentapetalae</taxon>
        <taxon>rosids</taxon>
        <taxon>Vitales</taxon>
        <taxon>Vitaceae</taxon>
        <taxon>Viteae</taxon>
        <taxon>Vitis</taxon>
    </lineage>
</organism>
<feature type="transmembrane region" description="Helical" evidence="8">
    <location>
        <begin position="357"/>
        <end position="383"/>
    </location>
</feature>
<comment type="subcellular location">
    <subcellularLocation>
        <location evidence="1">Membrane</location>
        <topology evidence="1">Multi-pass membrane protein</topology>
    </subcellularLocation>
</comment>
<evidence type="ECO:0000256" key="3">
    <source>
        <dbReference type="ARBA" id="ARBA00022737"/>
    </source>
</evidence>